<evidence type="ECO:0000313" key="4">
    <source>
        <dbReference type="Proteomes" id="UP001468798"/>
    </source>
</evidence>
<dbReference type="PANTHER" id="PTHR43329">
    <property type="entry name" value="EPOXIDE HYDROLASE"/>
    <property type="match status" value="1"/>
</dbReference>
<dbReference type="EMBL" id="JBCGDP010000037">
    <property type="protein sequence ID" value="MEM0578744.1"/>
    <property type="molecule type" value="Genomic_DNA"/>
</dbReference>
<dbReference type="InterPro" id="IPR000639">
    <property type="entry name" value="Epox_hydrolase-like"/>
</dbReference>
<keyword evidence="1 3" id="KW-0378">Hydrolase</keyword>
<dbReference type="Gene3D" id="3.40.50.1820">
    <property type="entry name" value="alpha/beta hydrolase"/>
    <property type="match status" value="1"/>
</dbReference>
<evidence type="ECO:0000313" key="3">
    <source>
        <dbReference type="EMBL" id="MEM0578744.1"/>
    </source>
</evidence>
<evidence type="ECO:0000259" key="2">
    <source>
        <dbReference type="Pfam" id="PF00561"/>
    </source>
</evidence>
<dbReference type="SUPFAM" id="SSF53474">
    <property type="entry name" value="alpha/beta-Hydrolases"/>
    <property type="match status" value="1"/>
</dbReference>
<feature type="domain" description="AB hydrolase-1" evidence="2">
    <location>
        <begin position="39"/>
        <end position="304"/>
    </location>
</feature>
<accession>A0ABU9NTQ6</accession>
<comment type="caution">
    <text evidence="3">The sequence shown here is derived from an EMBL/GenBank/DDBJ whole genome shotgun (WGS) entry which is preliminary data.</text>
</comment>
<evidence type="ECO:0000256" key="1">
    <source>
        <dbReference type="ARBA" id="ARBA00022801"/>
    </source>
</evidence>
<dbReference type="InterPro" id="IPR000073">
    <property type="entry name" value="AB_hydrolase_1"/>
</dbReference>
<keyword evidence="4" id="KW-1185">Reference proteome</keyword>
<gene>
    <name evidence="3" type="ORF">WFZ86_19740</name>
</gene>
<proteinExistence type="predicted"/>
<dbReference type="Proteomes" id="UP001468798">
    <property type="component" value="Unassembled WGS sequence"/>
</dbReference>
<name>A0ABU9NTQ6_9FLAO</name>
<dbReference type="Pfam" id="PF00561">
    <property type="entry name" value="Abhydrolase_1"/>
    <property type="match status" value="1"/>
</dbReference>
<dbReference type="PRINTS" id="PR00111">
    <property type="entry name" value="ABHYDROLASE"/>
</dbReference>
<organism evidence="3 4">
    <name type="scientific">Flavobacterium polysaccharolyticum</name>
    <dbReference type="NCBI Taxonomy" id="3133148"/>
    <lineage>
        <taxon>Bacteria</taxon>
        <taxon>Pseudomonadati</taxon>
        <taxon>Bacteroidota</taxon>
        <taxon>Flavobacteriia</taxon>
        <taxon>Flavobacteriales</taxon>
        <taxon>Flavobacteriaceae</taxon>
        <taxon>Flavobacterium</taxon>
    </lineage>
</organism>
<dbReference type="InterPro" id="IPR029058">
    <property type="entry name" value="AB_hydrolase_fold"/>
</dbReference>
<dbReference type="GO" id="GO:0016787">
    <property type="term" value="F:hydrolase activity"/>
    <property type="evidence" value="ECO:0007669"/>
    <property type="project" value="UniProtKB-KW"/>
</dbReference>
<dbReference type="PRINTS" id="PR00412">
    <property type="entry name" value="EPOXHYDRLASE"/>
</dbReference>
<reference evidence="3 4" key="1">
    <citation type="submission" date="2024-03" db="EMBL/GenBank/DDBJ databases">
        <title>Two novel species of the genus Flavobacterium exhibiting potentially degradation of complex polysaccharides.</title>
        <authorList>
            <person name="Lian X."/>
        </authorList>
    </citation>
    <scope>NUCLEOTIDE SEQUENCE [LARGE SCALE GENOMIC DNA]</scope>
    <source>
        <strain evidence="3 4">N6</strain>
    </source>
</reference>
<dbReference type="RefSeq" id="WP_342693547.1">
    <property type="nucleotide sequence ID" value="NZ_JBCGDP010000037.1"/>
</dbReference>
<protein>
    <submittedName>
        <fullName evidence="3">Alpha/beta hydrolase</fullName>
    </submittedName>
</protein>
<sequence length="320" mass="36345">MTNVTNAGFNPNEFPKPSLISVNGVVLEVFEAGKQNAGKPIVLCHGFPELAFSWRYQVQPFVAAGYHVIMPNQRGYGNSSRPTEVTHYDIEHLTGDLIALLDHFGYKDATFVGHDWGANVVWNLALLHPKRVNKIINLALPYQERGDQPWIEFMETILGGDFYFVHFNRQAGVADAIMNENTSQFLNNIFRKNLPPTPPEPGMLMINLARAKKPLGKPLMNDNELSVFVAAFTSSGFTGSINWYRNLDRNWRFMADVPPIFHQPTLMIYGEQDMIPKSENLKNIVPNLHIVSLDCGHWIQQEKPEETTQAILNWLEQQKD</sequence>